<evidence type="ECO:0000313" key="6">
    <source>
        <dbReference type="Proteomes" id="UP000316726"/>
    </source>
</evidence>
<feature type="domain" description="Saposin B-type" evidence="3">
    <location>
        <begin position="40"/>
        <end position="120"/>
    </location>
</feature>
<dbReference type="AlphaFoldDB" id="A0A5B8MLE8"/>
<protein>
    <recommendedName>
        <fullName evidence="3">Saposin B-type domain-containing protein</fullName>
    </recommendedName>
</protein>
<evidence type="ECO:0000256" key="2">
    <source>
        <dbReference type="SAM" id="SignalP"/>
    </source>
</evidence>
<dbReference type="STRING" id="1764295.A0A5B8MLE8"/>
<keyword evidence="6" id="KW-1185">Reference proteome</keyword>
<name>A0A5B8MLE8_9CHLO</name>
<dbReference type="EMBL" id="HBHL01003278">
    <property type="protein sequence ID" value="CAD9713200.1"/>
    <property type="molecule type" value="Transcribed_RNA"/>
</dbReference>
<feature type="chain" id="PRO_5044096594" description="Saposin B-type domain-containing protein" evidence="2">
    <location>
        <begin position="21"/>
        <end position="216"/>
    </location>
</feature>
<dbReference type="InterPro" id="IPR007856">
    <property type="entry name" value="SapB_1"/>
</dbReference>
<reference evidence="4" key="2">
    <citation type="submission" date="2021-01" db="EMBL/GenBank/DDBJ databases">
        <authorList>
            <person name="Corre E."/>
            <person name="Pelletier E."/>
            <person name="Niang G."/>
            <person name="Scheremetjew M."/>
            <person name="Finn R."/>
            <person name="Kale V."/>
            <person name="Holt S."/>
            <person name="Cochrane G."/>
            <person name="Meng A."/>
            <person name="Brown T."/>
            <person name="Cohen L."/>
        </authorList>
    </citation>
    <scope>NUCLEOTIDE SEQUENCE</scope>
    <source>
        <strain evidence="4">CCMP1205</strain>
    </source>
</reference>
<reference evidence="5 6" key="1">
    <citation type="submission" date="2018-07" db="EMBL/GenBank/DDBJ databases">
        <title>The complete nuclear genome of the prasinophyte Chloropicon primus (CCMP1205).</title>
        <authorList>
            <person name="Pombert J.-F."/>
            <person name="Otis C."/>
            <person name="Turmel M."/>
            <person name="Lemieux C."/>
        </authorList>
    </citation>
    <scope>NUCLEOTIDE SEQUENCE [LARGE SCALE GENOMIC DNA]</scope>
    <source>
        <strain evidence="5 6">CCMP1205</strain>
    </source>
</reference>
<dbReference type="SUPFAM" id="SSF47862">
    <property type="entry name" value="Saposin"/>
    <property type="match status" value="2"/>
</dbReference>
<keyword evidence="2" id="KW-0732">Signal</keyword>
<dbReference type="Gene3D" id="1.10.225.10">
    <property type="entry name" value="Saposin-like"/>
    <property type="match status" value="2"/>
</dbReference>
<dbReference type="InterPro" id="IPR011001">
    <property type="entry name" value="Saposin-like"/>
</dbReference>
<keyword evidence="1" id="KW-1015">Disulfide bond</keyword>
<dbReference type="Pfam" id="PF05184">
    <property type="entry name" value="SapB_1"/>
    <property type="match status" value="2"/>
</dbReference>
<evidence type="ECO:0000313" key="5">
    <source>
        <dbReference type="EMBL" id="QDZ20465.1"/>
    </source>
</evidence>
<accession>A0A5B8MLE8</accession>
<dbReference type="SMART" id="SM00741">
    <property type="entry name" value="SapB"/>
    <property type="match status" value="2"/>
</dbReference>
<dbReference type="InterPro" id="IPR008139">
    <property type="entry name" value="SaposinB_dom"/>
</dbReference>
<evidence type="ECO:0000313" key="4">
    <source>
        <dbReference type="EMBL" id="CAD9713200.1"/>
    </source>
</evidence>
<organism evidence="5 6">
    <name type="scientific">Chloropicon primus</name>
    <dbReference type="NCBI Taxonomy" id="1764295"/>
    <lineage>
        <taxon>Eukaryota</taxon>
        <taxon>Viridiplantae</taxon>
        <taxon>Chlorophyta</taxon>
        <taxon>Chloropicophyceae</taxon>
        <taxon>Chloropicales</taxon>
        <taxon>Chloropicaceae</taxon>
        <taxon>Chloropicon</taxon>
    </lineage>
</organism>
<proteinExistence type="predicted"/>
<dbReference type="Proteomes" id="UP000316726">
    <property type="component" value="Chromosome 4"/>
</dbReference>
<dbReference type="OrthoDB" id="69496at2759"/>
<feature type="domain" description="Saposin B-type" evidence="3">
    <location>
        <begin position="138"/>
        <end position="216"/>
    </location>
</feature>
<dbReference type="EMBL" id="CP031037">
    <property type="protein sequence ID" value="QDZ20465.1"/>
    <property type="molecule type" value="Genomic_DNA"/>
</dbReference>
<dbReference type="PANTHER" id="PTHR11480">
    <property type="entry name" value="SAPOSIN-RELATED"/>
    <property type="match status" value="1"/>
</dbReference>
<gene>
    <name evidence="5" type="ORF">A3770_04p29830</name>
    <name evidence="4" type="ORF">CPRI1469_LOCUS2049</name>
</gene>
<dbReference type="PROSITE" id="PS50015">
    <property type="entry name" value="SAP_B"/>
    <property type="match status" value="2"/>
</dbReference>
<evidence type="ECO:0000256" key="1">
    <source>
        <dbReference type="ARBA" id="ARBA00023157"/>
    </source>
</evidence>
<evidence type="ECO:0000259" key="3">
    <source>
        <dbReference type="PROSITE" id="PS50015"/>
    </source>
</evidence>
<feature type="signal peptide" evidence="2">
    <location>
        <begin position="1"/>
        <end position="20"/>
    </location>
</feature>
<dbReference type="InterPro" id="IPR051428">
    <property type="entry name" value="Sphingo_Act-Surfact_Prot"/>
</dbReference>
<dbReference type="GO" id="GO:0006629">
    <property type="term" value="P:lipid metabolic process"/>
    <property type="evidence" value="ECO:0007669"/>
    <property type="project" value="InterPro"/>
</dbReference>
<sequence length="216" mass="23212">MTRVAFSVAVIMAAVCTASAVRIMPFEKPVVAPVTPVQGDALLCELCDYATGWVENYLKANGTEEKITKFVVNDVCPKLPANIAGICASYAPMLLSYAIQTVEHEIDTGKLCDPLCGKKTKEAIFGLPAPLKSEIKPLKDTCDVCEKAAAKVHDFLSQPGEIDKIVNFIEEVCELVPSDEHDKCVSTITGFGPMVLNYLVGLTANPQQACAEISLC</sequence>